<keyword evidence="1" id="KW-0812">Transmembrane</keyword>
<proteinExistence type="predicted"/>
<dbReference type="RefSeq" id="WP_206097869.1">
    <property type="nucleotide sequence ID" value="NZ_JAMDLV010000079.1"/>
</dbReference>
<feature type="transmembrane region" description="Helical" evidence="1">
    <location>
        <begin position="93"/>
        <end position="114"/>
    </location>
</feature>
<feature type="transmembrane region" description="Helical" evidence="1">
    <location>
        <begin position="12"/>
        <end position="33"/>
    </location>
</feature>
<keyword evidence="1" id="KW-0472">Membrane</keyword>
<dbReference type="SUPFAM" id="SSF48317">
    <property type="entry name" value="Acid phosphatase/Vanadium-dependent haloperoxidase"/>
    <property type="match status" value="1"/>
</dbReference>
<organism evidence="3 4">
    <name type="scientific">Paenibacillus apiarius</name>
    <dbReference type="NCBI Taxonomy" id="46240"/>
    <lineage>
        <taxon>Bacteria</taxon>
        <taxon>Bacillati</taxon>
        <taxon>Bacillota</taxon>
        <taxon>Bacilli</taxon>
        <taxon>Bacillales</taxon>
        <taxon>Paenibacillaceae</taxon>
        <taxon>Paenibacillus</taxon>
    </lineage>
</organism>
<evidence type="ECO:0000256" key="1">
    <source>
        <dbReference type="SAM" id="Phobius"/>
    </source>
</evidence>
<feature type="domain" description="Phosphatidic acid phosphatase type 2/haloperoxidase" evidence="2">
    <location>
        <begin position="93"/>
        <end position="205"/>
    </location>
</feature>
<keyword evidence="4" id="KW-1185">Reference proteome</keyword>
<dbReference type="Pfam" id="PF01569">
    <property type="entry name" value="PAP2"/>
    <property type="match status" value="1"/>
</dbReference>
<accession>A0ABT4E4M8</accession>
<evidence type="ECO:0000313" key="4">
    <source>
        <dbReference type="Proteomes" id="UP001207626"/>
    </source>
</evidence>
<protein>
    <submittedName>
        <fullName evidence="3">Phosphatase PAP2 family protein</fullName>
    </submittedName>
</protein>
<evidence type="ECO:0000259" key="2">
    <source>
        <dbReference type="SMART" id="SM00014"/>
    </source>
</evidence>
<dbReference type="EMBL" id="JAMDLW010000063">
    <property type="protein sequence ID" value="MCY9523303.1"/>
    <property type="molecule type" value="Genomic_DNA"/>
</dbReference>
<dbReference type="InterPro" id="IPR000326">
    <property type="entry name" value="PAP2/HPO"/>
</dbReference>
<dbReference type="CDD" id="cd03392">
    <property type="entry name" value="PAP2_like_2"/>
    <property type="match status" value="1"/>
</dbReference>
<dbReference type="Proteomes" id="UP001207626">
    <property type="component" value="Unassembled WGS sequence"/>
</dbReference>
<feature type="transmembrane region" description="Helical" evidence="1">
    <location>
        <begin position="190"/>
        <end position="208"/>
    </location>
</feature>
<dbReference type="InterPro" id="IPR036938">
    <property type="entry name" value="PAP2/HPO_sf"/>
</dbReference>
<dbReference type="PANTHER" id="PTHR14969:SF13">
    <property type="entry name" value="AT30094P"/>
    <property type="match status" value="1"/>
</dbReference>
<keyword evidence="1" id="KW-1133">Transmembrane helix</keyword>
<dbReference type="PANTHER" id="PTHR14969">
    <property type="entry name" value="SPHINGOSINE-1-PHOSPHATE PHOSPHOHYDROLASE"/>
    <property type="match status" value="1"/>
</dbReference>
<evidence type="ECO:0000313" key="3">
    <source>
        <dbReference type="EMBL" id="MCY9523303.1"/>
    </source>
</evidence>
<sequence>MKFTQRKPRSNHYRMFFGFLLLAGFGALAIAIIRQPLNPFDLNIAAYVQSFESPGLTKVMELFSTIGSTKSSIIIAVFVMLFLFFALGHRMELIFLCFVLGGSAAMNLLLKLVIHRERPIAHRLIEETGYSFPSGHTMGAIALYGALAFLLWRHIASRPGRLFLLASSCAMIAMIGLSRVYLGVHYPSDIIGGLISSGFWLALMIWVFHRDTEPVKGFSSTARKL</sequence>
<feature type="transmembrane region" description="Helical" evidence="1">
    <location>
        <begin position="164"/>
        <end position="184"/>
    </location>
</feature>
<dbReference type="Gene3D" id="1.20.144.10">
    <property type="entry name" value="Phosphatidic acid phosphatase type 2/haloperoxidase"/>
    <property type="match status" value="2"/>
</dbReference>
<reference evidence="3 4" key="1">
    <citation type="submission" date="2022-05" db="EMBL/GenBank/DDBJ databases">
        <title>Genome Sequencing of Bee-Associated Microbes.</title>
        <authorList>
            <person name="Dunlap C."/>
        </authorList>
    </citation>
    <scope>NUCLEOTIDE SEQUENCE [LARGE SCALE GENOMIC DNA]</scope>
    <source>
        <strain evidence="3 4">NRRL NRS-1438</strain>
    </source>
</reference>
<name>A0ABT4E4M8_9BACL</name>
<dbReference type="SMART" id="SM00014">
    <property type="entry name" value="acidPPc"/>
    <property type="match status" value="1"/>
</dbReference>
<feature type="transmembrane region" description="Helical" evidence="1">
    <location>
        <begin position="62"/>
        <end position="86"/>
    </location>
</feature>
<gene>
    <name evidence="3" type="ORF">M5X09_27270</name>
</gene>
<comment type="caution">
    <text evidence="3">The sequence shown here is derived from an EMBL/GenBank/DDBJ whole genome shotgun (WGS) entry which is preliminary data.</text>
</comment>
<feature type="transmembrane region" description="Helical" evidence="1">
    <location>
        <begin position="134"/>
        <end position="152"/>
    </location>
</feature>